<dbReference type="SUPFAM" id="SSF46785">
    <property type="entry name" value="Winged helix' DNA-binding domain"/>
    <property type="match status" value="1"/>
</dbReference>
<organism evidence="13 14">
    <name type="scientific">Caenorhabditis bovis</name>
    <dbReference type="NCBI Taxonomy" id="2654633"/>
    <lineage>
        <taxon>Eukaryota</taxon>
        <taxon>Metazoa</taxon>
        <taxon>Ecdysozoa</taxon>
        <taxon>Nematoda</taxon>
        <taxon>Chromadorea</taxon>
        <taxon>Rhabditida</taxon>
        <taxon>Rhabditina</taxon>
        <taxon>Rhabditomorpha</taxon>
        <taxon>Rhabditoidea</taxon>
        <taxon>Rhabditidae</taxon>
        <taxon>Peloderinae</taxon>
        <taxon>Caenorhabditis</taxon>
    </lineage>
</organism>
<dbReference type="PRINTS" id="PR00053">
    <property type="entry name" value="FORKHEAD"/>
</dbReference>
<feature type="region of interest" description="Disordered" evidence="11">
    <location>
        <begin position="26"/>
        <end position="55"/>
    </location>
</feature>
<dbReference type="AlphaFoldDB" id="A0A8S1EJF0"/>
<dbReference type="CDD" id="cd00059">
    <property type="entry name" value="FH_FOX"/>
    <property type="match status" value="1"/>
</dbReference>
<protein>
    <recommendedName>
        <fullName evidence="8">Forkhead box protein pes-1</fullName>
    </recommendedName>
    <alternativeName>
        <fullName evidence="9">Pattern expression site 1</fullName>
    </alternativeName>
</protein>
<evidence type="ECO:0000256" key="8">
    <source>
        <dbReference type="ARBA" id="ARBA00071285"/>
    </source>
</evidence>
<evidence type="ECO:0000256" key="7">
    <source>
        <dbReference type="ARBA" id="ARBA00056779"/>
    </source>
</evidence>
<evidence type="ECO:0000256" key="11">
    <source>
        <dbReference type="SAM" id="MobiDB-lite"/>
    </source>
</evidence>
<dbReference type="GO" id="GO:0000978">
    <property type="term" value="F:RNA polymerase II cis-regulatory region sequence-specific DNA binding"/>
    <property type="evidence" value="ECO:0007669"/>
    <property type="project" value="TreeGrafter"/>
</dbReference>
<dbReference type="SMART" id="SM00339">
    <property type="entry name" value="FH"/>
    <property type="match status" value="1"/>
</dbReference>
<accession>A0A8S1EJF0</accession>
<evidence type="ECO:0000256" key="6">
    <source>
        <dbReference type="ARBA" id="ARBA00023242"/>
    </source>
</evidence>
<dbReference type="PROSITE" id="PS00658">
    <property type="entry name" value="FORK_HEAD_2"/>
    <property type="match status" value="1"/>
</dbReference>
<comment type="subcellular location">
    <subcellularLocation>
        <location evidence="1">Cytoplasm</location>
    </subcellularLocation>
    <subcellularLocation>
        <location evidence="10">Nucleus</location>
    </subcellularLocation>
</comment>
<dbReference type="Proteomes" id="UP000494206">
    <property type="component" value="Unassembled WGS sequence"/>
</dbReference>
<dbReference type="Pfam" id="PF00250">
    <property type="entry name" value="Forkhead"/>
    <property type="match status" value="1"/>
</dbReference>
<evidence type="ECO:0000256" key="3">
    <source>
        <dbReference type="ARBA" id="ARBA00023015"/>
    </source>
</evidence>
<evidence type="ECO:0000256" key="9">
    <source>
        <dbReference type="ARBA" id="ARBA00077003"/>
    </source>
</evidence>
<dbReference type="InterPro" id="IPR050211">
    <property type="entry name" value="FOX_domain-containing"/>
</dbReference>
<sequence>MQQMSDALSSSLCQLNWLIAKSGAGAPHASPTVSNPPSEVIQKKHRPRKFWGRDEKPPFSYSQLIRMAIENQPDKKIALSEIYEYIMEQFPFYKECRNSSWKNSIRHNLSLNKQFQRLEKIQGKKGSYWTCVAPPEKKPKILEGSPPRINPAIEKLLNIKPKKDTGPATPVSDLECAVVVEDRYLTNDEIAELNLFDSCNLNQSFKVVYDQIYQKDLNKDHQNSDIDWHRISVETAQTGTLISEAVEEEDEFDWNLIL</sequence>
<dbReference type="GO" id="GO:0009653">
    <property type="term" value="P:anatomical structure morphogenesis"/>
    <property type="evidence" value="ECO:0007669"/>
    <property type="project" value="TreeGrafter"/>
</dbReference>
<dbReference type="InterPro" id="IPR001766">
    <property type="entry name" value="Fork_head_dom"/>
</dbReference>
<keyword evidence="4 10" id="KW-0238">DNA-binding</keyword>
<feature type="DNA-binding region" description="Fork-head" evidence="10">
    <location>
        <begin position="56"/>
        <end position="130"/>
    </location>
</feature>
<gene>
    <name evidence="13" type="ORF">CBOVIS_LOCUS6334</name>
</gene>
<dbReference type="OrthoDB" id="5830876at2759"/>
<dbReference type="GO" id="GO:0005634">
    <property type="term" value="C:nucleus"/>
    <property type="evidence" value="ECO:0007669"/>
    <property type="project" value="UniProtKB-SubCell"/>
</dbReference>
<dbReference type="PROSITE" id="PS50039">
    <property type="entry name" value="FORK_HEAD_3"/>
    <property type="match status" value="1"/>
</dbReference>
<dbReference type="InterPro" id="IPR030456">
    <property type="entry name" value="TF_fork_head_CS_2"/>
</dbReference>
<keyword evidence="2" id="KW-0963">Cytoplasm</keyword>
<comment type="caution">
    <text evidence="13">The sequence shown here is derived from an EMBL/GenBank/DDBJ whole genome shotgun (WGS) entry which is preliminary data.</text>
</comment>
<evidence type="ECO:0000313" key="14">
    <source>
        <dbReference type="Proteomes" id="UP000494206"/>
    </source>
</evidence>
<dbReference type="EMBL" id="CADEPM010000004">
    <property type="protein sequence ID" value="CAB3403932.1"/>
    <property type="molecule type" value="Genomic_DNA"/>
</dbReference>
<dbReference type="PROSITE" id="PS00657">
    <property type="entry name" value="FORK_HEAD_1"/>
    <property type="match status" value="1"/>
</dbReference>
<dbReference type="InterPro" id="IPR036388">
    <property type="entry name" value="WH-like_DNA-bd_sf"/>
</dbReference>
<name>A0A8S1EJF0_9PELO</name>
<keyword evidence="6 10" id="KW-0539">Nucleus</keyword>
<proteinExistence type="predicted"/>
<evidence type="ECO:0000256" key="2">
    <source>
        <dbReference type="ARBA" id="ARBA00022490"/>
    </source>
</evidence>
<evidence type="ECO:0000256" key="5">
    <source>
        <dbReference type="ARBA" id="ARBA00023163"/>
    </source>
</evidence>
<dbReference type="PANTHER" id="PTHR11829">
    <property type="entry name" value="FORKHEAD BOX PROTEIN"/>
    <property type="match status" value="1"/>
</dbReference>
<keyword evidence="5" id="KW-0804">Transcription</keyword>
<evidence type="ECO:0000256" key="1">
    <source>
        <dbReference type="ARBA" id="ARBA00004496"/>
    </source>
</evidence>
<dbReference type="InterPro" id="IPR018122">
    <property type="entry name" value="TF_fork_head_CS_1"/>
</dbReference>
<dbReference type="GO" id="GO:0005737">
    <property type="term" value="C:cytoplasm"/>
    <property type="evidence" value="ECO:0007669"/>
    <property type="project" value="UniProtKB-SubCell"/>
</dbReference>
<evidence type="ECO:0000259" key="12">
    <source>
        <dbReference type="PROSITE" id="PS50039"/>
    </source>
</evidence>
<reference evidence="13 14" key="1">
    <citation type="submission" date="2020-04" db="EMBL/GenBank/DDBJ databases">
        <authorList>
            <person name="Laetsch R D."/>
            <person name="Stevens L."/>
            <person name="Kumar S."/>
            <person name="Blaxter L. M."/>
        </authorList>
    </citation>
    <scope>NUCLEOTIDE SEQUENCE [LARGE SCALE GENOMIC DNA]</scope>
</reference>
<dbReference type="GO" id="GO:0030154">
    <property type="term" value="P:cell differentiation"/>
    <property type="evidence" value="ECO:0007669"/>
    <property type="project" value="TreeGrafter"/>
</dbReference>
<keyword evidence="14" id="KW-1185">Reference proteome</keyword>
<evidence type="ECO:0000256" key="10">
    <source>
        <dbReference type="PROSITE-ProRule" id="PRU00089"/>
    </source>
</evidence>
<evidence type="ECO:0000256" key="4">
    <source>
        <dbReference type="ARBA" id="ARBA00023125"/>
    </source>
</evidence>
<dbReference type="FunFam" id="1.10.10.10:FF:000946">
    <property type="entry name" value="ForKHead transcription factor family"/>
    <property type="match status" value="1"/>
</dbReference>
<evidence type="ECO:0000313" key="13">
    <source>
        <dbReference type="EMBL" id="CAB3403932.1"/>
    </source>
</evidence>
<dbReference type="GO" id="GO:0000981">
    <property type="term" value="F:DNA-binding transcription factor activity, RNA polymerase II-specific"/>
    <property type="evidence" value="ECO:0007669"/>
    <property type="project" value="TreeGrafter"/>
</dbReference>
<dbReference type="PANTHER" id="PTHR11829:SF341">
    <property type="entry name" value="FORK-HEAD DOMAIN-CONTAINING PROTEIN"/>
    <property type="match status" value="1"/>
</dbReference>
<keyword evidence="3" id="KW-0805">Transcription regulation</keyword>
<dbReference type="InterPro" id="IPR036390">
    <property type="entry name" value="WH_DNA-bd_sf"/>
</dbReference>
<comment type="function">
    <text evidence="7">Transcription factor. Plays a role in embryogenesis and later development, perhaps acting redundantly with forkhead protein fkh-2.</text>
</comment>
<feature type="domain" description="Fork-head" evidence="12">
    <location>
        <begin position="56"/>
        <end position="130"/>
    </location>
</feature>
<dbReference type="Gene3D" id="1.10.10.10">
    <property type="entry name" value="Winged helix-like DNA-binding domain superfamily/Winged helix DNA-binding domain"/>
    <property type="match status" value="1"/>
</dbReference>